<dbReference type="PANTHER" id="PTHR34135">
    <property type="entry name" value="LYSOZYME"/>
    <property type="match status" value="1"/>
</dbReference>
<evidence type="ECO:0000313" key="15">
    <source>
        <dbReference type="EMBL" id="KFH43569.1"/>
    </source>
</evidence>
<evidence type="ECO:0000256" key="6">
    <source>
        <dbReference type="ARBA" id="ARBA00022529"/>
    </source>
</evidence>
<organism evidence="15 16">
    <name type="scientific">Hapsidospora chrysogenum (strain ATCC 11550 / CBS 779.69 / DSM 880 / IAM 14645 / JCM 23072 / IMI 49137)</name>
    <name type="common">Acremonium chrysogenum</name>
    <dbReference type="NCBI Taxonomy" id="857340"/>
    <lineage>
        <taxon>Eukaryota</taxon>
        <taxon>Fungi</taxon>
        <taxon>Dikarya</taxon>
        <taxon>Ascomycota</taxon>
        <taxon>Pezizomycotina</taxon>
        <taxon>Sordariomycetes</taxon>
        <taxon>Hypocreomycetidae</taxon>
        <taxon>Hypocreales</taxon>
        <taxon>Bionectriaceae</taxon>
        <taxon>Hapsidospora</taxon>
    </lineage>
</organism>
<accession>A0A086T2I7</accession>
<comment type="catalytic activity">
    <reaction evidence="1">
        <text>Hydrolysis of (1-&gt;4)-beta-linkages between N-acetylmuramic acid and N-acetyl-D-glucosamine residues in a peptidoglycan and between N-acetyl-D-glucosamine residues in chitodextrins.</text>
        <dbReference type="EC" id="3.2.1.17"/>
    </reaction>
</comment>
<proteinExistence type="inferred from homology"/>
<keyword evidence="16" id="KW-1185">Reference proteome</keyword>
<protein>
    <recommendedName>
        <fullName evidence="12">N,O-diacetylmuramidase</fullName>
        <ecNumber evidence="4">3.2.1.17</ecNumber>
    </recommendedName>
    <alternativeName>
        <fullName evidence="13">Lysozyme CH</fullName>
    </alternativeName>
</protein>
<evidence type="ECO:0000256" key="5">
    <source>
        <dbReference type="ARBA" id="ARBA00022525"/>
    </source>
</evidence>
<keyword evidence="14" id="KW-0732">Signal</keyword>
<comment type="caution">
    <text evidence="15">The sequence shown here is derived from an EMBL/GenBank/DDBJ whole genome shotgun (WGS) entry which is preliminary data.</text>
</comment>
<keyword evidence="5" id="KW-0964">Secreted</keyword>
<feature type="signal peptide" evidence="14">
    <location>
        <begin position="1"/>
        <end position="23"/>
    </location>
</feature>
<dbReference type="FunFam" id="3.20.20.80:FF:000060">
    <property type="entry name" value="Lysozyme M1"/>
    <property type="match status" value="1"/>
</dbReference>
<evidence type="ECO:0000256" key="9">
    <source>
        <dbReference type="ARBA" id="ARBA00023157"/>
    </source>
</evidence>
<dbReference type="PROSITE" id="PS51904">
    <property type="entry name" value="GLYCOSYL_HYDROL_F25_2"/>
    <property type="match status" value="1"/>
</dbReference>
<dbReference type="SMART" id="SM00641">
    <property type="entry name" value="Glyco_25"/>
    <property type="match status" value="1"/>
</dbReference>
<evidence type="ECO:0000256" key="10">
    <source>
        <dbReference type="ARBA" id="ARBA00023295"/>
    </source>
</evidence>
<evidence type="ECO:0000256" key="4">
    <source>
        <dbReference type="ARBA" id="ARBA00012732"/>
    </source>
</evidence>
<dbReference type="GO" id="GO:0009253">
    <property type="term" value="P:peptidoglycan catabolic process"/>
    <property type="evidence" value="ECO:0007669"/>
    <property type="project" value="InterPro"/>
</dbReference>
<dbReference type="GO" id="GO:0003796">
    <property type="term" value="F:lysozyme activity"/>
    <property type="evidence" value="ECO:0007669"/>
    <property type="project" value="UniProtKB-EC"/>
</dbReference>
<dbReference type="GO" id="GO:0042742">
    <property type="term" value="P:defense response to bacterium"/>
    <property type="evidence" value="ECO:0007669"/>
    <property type="project" value="UniProtKB-KW"/>
</dbReference>
<evidence type="ECO:0000256" key="11">
    <source>
        <dbReference type="ARBA" id="ARBA00055588"/>
    </source>
</evidence>
<keyword evidence="10" id="KW-0326">Glycosidase</keyword>
<comment type="subcellular location">
    <subcellularLocation>
        <location evidence="2">Secreted</location>
    </subcellularLocation>
</comment>
<evidence type="ECO:0000256" key="3">
    <source>
        <dbReference type="ARBA" id="ARBA00010646"/>
    </source>
</evidence>
<keyword evidence="9" id="KW-1015">Disulfide bond</keyword>
<dbReference type="GO" id="GO:0031640">
    <property type="term" value="P:killing of cells of another organism"/>
    <property type="evidence" value="ECO:0007669"/>
    <property type="project" value="UniProtKB-KW"/>
</dbReference>
<keyword evidence="8" id="KW-0378">Hydrolase</keyword>
<evidence type="ECO:0000256" key="14">
    <source>
        <dbReference type="SAM" id="SignalP"/>
    </source>
</evidence>
<dbReference type="InterPro" id="IPR017853">
    <property type="entry name" value="GH"/>
</dbReference>
<dbReference type="HOGENOM" id="CLU_044973_4_0_1"/>
<evidence type="ECO:0000256" key="8">
    <source>
        <dbReference type="ARBA" id="ARBA00022801"/>
    </source>
</evidence>
<comment type="function">
    <text evidence="11">This enzyme has both lysozyme (acetylmuramidase) and diacetylmuramidase activities.</text>
</comment>
<dbReference type="Gene3D" id="3.20.20.80">
    <property type="entry name" value="Glycosidases"/>
    <property type="match status" value="1"/>
</dbReference>
<name>A0A086T2I7_HAPC1</name>
<dbReference type="AlphaFoldDB" id="A0A086T2I7"/>
<dbReference type="EC" id="3.2.1.17" evidence="4"/>
<dbReference type="GO" id="GO:0016998">
    <property type="term" value="P:cell wall macromolecule catabolic process"/>
    <property type="evidence" value="ECO:0007669"/>
    <property type="project" value="InterPro"/>
</dbReference>
<keyword evidence="7" id="KW-0081">Bacteriolytic enzyme</keyword>
<dbReference type="InterPro" id="IPR002053">
    <property type="entry name" value="Glyco_hydro_25"/>
</dbReference>
<dbReference type="SUPFAM" id="SSF51445">
    <property type="entry name" value="(Trans)glycosidases"/>
    <property type="match status" value="1"/>
</dbReference>
<keyword evidence="6" id="KW-0929">Antimicrobial</keyword>
<dbReference type="EMBL" id="JPKY01000066">
    <property type="protein sequence ID" value="KFH43569.1"/>
    <property type="molecule type" value="Genomic_DNA"/>
</dbReference>
<dbReference type="PANTHER" id="PTHR34135:SF2">
    <property type="entry name" value="LYSOZYME"/>
    <property type="match status" value="1"/>
</dbReference>
<dbReference type="Proteomes" id="UP000029964">
    <property type="component" value="Unassembled WGS sequence"/>
</dbReference>
<dbReference type="Pfam" id="PF01183">
    <property type="entry name" value="Glyco_hydro_25"/>
    <property type="match status" value="1"/>
</dbReference>
<dbReference type="OrthoDB" id="6590422at2759"/>
<evidence type="ECO:0000256" key="7">
    <source>
        <dbReference type="ARBA" id="ARBA00022638"/>
    </source>
</evidence>
<reference evidence="16" key="1">
    <citation type="journal article" date="2014" name="Genome Announc.">
        <title>Genome sequence and annotation of Acremonium chrysogenum, producer of the beta-lactam antibiotic cephalosporin C.</title>
        <authorList>
            <person name="Terfehr D."/>
            <person name="Dahlmann T.A."/>
            <person name="Specht T."/>
            <person name="Zadra I."/>
            <person name="Kuernsteiner H."/>
            <person name="Kueck U."/>
        </authorList>
    </citation>
    <scope>NUCLEOTIDE SEQUENCE [LARGE SCALE GENOMIC DNA]</scope>
    <source>
        <strain evidence="16">ATCC 11550 / CBS 779.69 / DSM 880 / IAM 14645 / JCM 23072 / IMI 49137</strain>
    </source>
</reference>
<dbReference type="GO" id="GO:0005576">
    <property type="term" value="C:extracellular region"/>
    <property type="evidence" value="ECO:0007669"/>
    <property type="project" value="UniProtKB-SubCell"/>
</dbReference>
<evidence type="ECO:0000256" key="12">
    <source>
        <dbReference type="ARBA" id="ARBA00073159"/>
    </source>
</evidence>
<evidence type="ECO:0000256" key="2">
    <source>
        <dbReference type="ARBA" id="ARBA00004613"/>
    </source>
</evidence>
<comment type="similarity">
    <text evidence="3">Belongs to the glycosyl hydrolase 25 family.</text>
</comment>
<dbReference type="InterPro" id="IPR018077">
    <property type="entry name" value="Glyco_hydro_fam25_subgr"/>
</dbReference>
<evidence type="ECO:0000313" key="16">
    <source>
        <dbReference type="Proteomes" id="UP000029964"/>
    </source>
</evidence>
<dbReference type="GO" id="GO:0016052">
    <property type="term" value="P:carbohydrate catabolic process"/>
    <property type="evidence" value="ECO:0007669"/>
    <property type="project" value="TreeGrafter"/>
</dbReference>
<feature type="chain" id="PRO_5001815318" description="N,O-diacetylmuramidase" evidence="14">
    <location>
        <begin position="24"/>
        <end position="232"/>
    </location>
</feature>
<dbReference type="CDD" id="cd06412">
    <property type="entry name" value="GH25_CH-type"/>
    <property type="match status" value="1"/>
</dbReference>
<sequence>MKAFFTATAVATTATTLASLASAQVPGFDISGWQESTDFEAAYADGNRFVYIKATEGTTYTSDKFSAQYAGATEAGLIRGAYHFAQPASSTGAEQAQFFVENGGGWSNDGITLPGALDIEYNPNGDTCYGMAAADLVSWIEDFVTTYESLTGRWPTIYTAWNWWNPCTGNSEAFNDRSPLWVAAYSDSVGQLPGGWPTHTIWQYNAEFPQGGDSNLFNGDESRLKALATGEE</sequence>
<gene>
    <name evidence="15" type="ORF">ACRE_056520</name>
</gene>
<evidence type="ECO:0000256" key="1">
    <source>
        <dbReference type="ARBA" id="ARBA00000632"/>
    </source>
</evidence>
<evidence type="ECO:0000256" key="13">
    <source>
        <dbReference type="ARBA" id="ARBA00075474"/>
    </source>
</evidence>